<evidence type="ECO:0000313" key="3">
    <source>
        <dbReference type="Proteomes" id="UP001419268"/>
    </source>
</evidence>
<organism evidence="2 3">
    <name type="scientific">Stephania cephalantha</name>
    <dbReference type="NCBI Taxonomy" id="152367"/>
    <lineage>
        <taxon>Eukaryota</taxon>
        <taxon>Viridiplantae</taxon>
        <taxon>Streptophyta</taxon>
        <taxon>Embryophyta</taxon>
        <taxon>Tracheophyta</taxon>
        <taxon>Spermatophyta</taxon>
        <taxon>Magnoliopsida</taxon>
        <taxon>Ranunculales</taxon>
        <taxon>Menispermaceae</taxon>
        <taxon>Menispermoideae</taxon>
        <taxon>Cissampelideae</taxon>
        <taxon>Stephania</taxon>
    </lineage>
</organism>
<evidence type="ECO:0000313" key="2">
    <source>
        <dbReference type="EMBL" id="KAK9126068.1"/>
    </source>
</evidence>
<keyword evidence="1" id="KW-0812">Transmembrane</keyword>
<dbReference type="AlphaFoldDB" id="A0AAP0P0W0"/>
<accession>A0AAP0P0W0</accession>
<dbReference type="EMBL" id="JBBNAG010000006">
    <property type="protein sequence ID" value="KAK9126068.1"/>
    <property type="molecule type" value="Genomic_DNA"/>
</dbReference>
<gene>
    <name evidence="2" type="ORF">Scep_014914</name>
</gene>
<proteinExistence type="predicted"/>
<keyword evidence="1" id="KW-0472">Membrane</keyword>
<comment type="caution">
    <text evidence="2">The sequence shown here is derived from an EMBL/GenBank/DDBJ whole genome shotgun (WGS) entry which is preliminary data.</text>
</comment>
<keyword evidence="1" id="KW-1133">Transmembrane helix</keyword>
<evidence type="ECO:0000256" key="1">
    <source>
        <dbReference type="SAM" id="Phobius"/>
    </source>
</evidence>
<protein>
    <submittedName>
        <fullName evidence="2">Uncharacterized protein</fullName>
    </submittedName>
</protein>
<reference evidence="2 3" key="1">
    <citation type="submission" date="2024-01" db="EMBL/GenBank/DDBJ databases">
        <title>Genome assemblies of Stephania.</title>
        <authorList>
            <person name="Yang L."/>
        </authorList>
    </citation>
    <scope>NUCLEOTIDE SEQUENCE [LARGE SCALE GENOMIC DNA]</scope>
    <source>
        <strain evidence="2">JXDWG</strain>
        <tissue evidence="2">Leaf</tissue>
    </source>
</reference>
<sequence>MRVGHVKSSIFLSMYAILFYTLVGNKLRSLNPMDVQFDCSSPTRDHYFFWQKSCSLPLTFIKAYSKFIRSYELRATSSKPPNRSLIIRNAK</sequence>
<dbReference type="Proteomes" id="UP001419268">
    <property type="component" value="Unassembled WGS sequence"/>
</dbReference>
<name>A0AAP0P0W0_9MAGN</name>
<feature type="transmembrane region" description="Helical" evidence="1">
    <location>
        <begin position="6"/>
        <end position="23"/>
    </location>
</feature>
<keyword evidence="3" id="KW-1185">Reference proteome</keyword>